<comment type="caution">
    <text evidence="3">The sequence shown here is derived from an EMBL/GenBank/DDBJ whole genome shotgun (WGS) entry which is preliminary data.</text>
</comment>
<dbReference type="RefSeq" id="WP_057230700.1">
    <property type="nucleotide sequence ID" value="NZ_CATNYE010000004.1"/>
</dbReference>
<evidence type="ECO:0000259" key="1">
    <source>
        <dbReference type="Pfam" id="PF00534"/>
    </source>
</evidence>
<dbReference type="GO" id="GO:0016757">
    <property type="term" value="F:glycosyltransferase activity"/>
    <property type="evidence" value="ECO:0007669"/>
    <property type="project" value="InterPro"/>
</dbReference>
<sequence>MKIKILYIYPNMNIGGAQKVVIDLINNINDGNFEIYLACSGGQYLDLIDKDVKVILIDFDKKSFYKSIGQIRRLIKDEEIDIIHSHHRYTTALSNLAKINTKTKVIHSEHSTFKSKNFINLRGKNIIAVSEGVRKNLIDNGIKARNIELIYNGIKEEEYLNVKIVNLKKQLNINCFTFGFIGRLSEEKGIIYMLEAFNNVIKKGIKCNLIIIGDGKLREEIESYIINNNLSENIFLIGFRNDIKNIIKSLDMYILPSLVEGFPITNMEIMINSRTVIATNVGGNKEIIDNGINGFIIEPKNVKELEDTIHYVLKNVNILNSLNKNAKNTVLKKFTMSEMKRKHIDYYNALI</sequence>
<dbReference type="EMBL" id="PJTB01000003">
    <property type="protein sequence ID" value="PWX38361.1"/>
    <property type="molecule type" value="Genomic_DNA"/>
</dbReference>
<reference evidence="3 4" key="1">
    <citation type="journal article" date="2018" name="BMC Genomics">
        <title>Whole genome analysis reveals the diversity and evolutionary relationships between necrotic enteritis-causing strains of Clostridium perfringens.</title>
        <authorList>
            <person name="Lacey J.A."/>
            <person name="Allnutt T.R."/>
            <person name="Vezina B."/>
            <person name="Van T.T.H."/>
            <person name="Stent T."/>
            <person name="Han X."/>
            <person name="Rood J.I."/>
            <person name="Wade B."/>
            <person name="Keyburn A.L."/>
            <person name="Seeman T."/>
            <person name="Chen H."/>
            <person name="Haring V."/>
            <person name="Johanesen P.A."/>
            <person name="Lyras D."/>
            <person name="Moore R.J."/>
        </authorList>
    </citation>
    <scope>NUCLEOTIDE SEQUENCE [LARGE SCALE GENOMIC DNA]</scope>
    <source>
        <strain evidence="3 4">EUR-NE15</strain>
    </source>
</reference>
<accession>A0AB37C426</accession>
<protein>
    <submittedName>
        <fullName evidence="3">Glycosyltransferase</fullName>
    </submittedName>
</protein>
<feature type="domain" description="Glycosyltransferase subfamily 4-like N-terminal" evidence="2">
    <location>
        <begin position="14"/>
        <end position="157"/>
    </location>
</feature>
<dbReference type="SUPFAM" id="SSF53756">
    <property type="entry name" value="UDP-Glycosyltransferase/glycogen phosphorylase"/>
    <property type="match status" value="1"/>
</dbReference>
<evidence type="ECO:0000259" key="2">
    <source>
        <dbReference type="Pfam" id="PF13439"/>
    </source>
</evidence>
<dbReference type="AlphaFoldDB" id="A0AB37C426"/>
<gene>
    <name evidence="3" type="ORF">CYK91_10420</name>
</gene>
<dbReference type="CDD" id="cd03801">
    <property type="entry name" value="GT4_PimA-like"/>
    <property type="match status" value="1"/>
</dbReference>
<organism evidence="3 4">
    <name type="scientific">Clostridium perfringens</name>
    <dbReference type="NCBI Taxonomy" id="1502"/>
    <lineage>
        <taxon>Bacteria</taxon>
        <taxon>Bacillati</taxon>
        <taxon>Bacillota</taxon>
        <taxon>Clostridia</taxon>
        <taxon>Eubacteriales</taxon>
        <taxon>Clostridiaceae</taxon>
        <taxon>Clostridium</taxon>
    </lineage>
</organism>
<dbReference type="PANTHER" id="PTHR12526">
    <property type="entry name" value="GLYCOSYLTRANSFERASE"/>
    <property type="match status" value="1"/>
</dbReference>
<proteinExistence type="predicted"/>
<dbReference type="Pfam" id="PF00534">
    <property type="entry name" value="Glycos_transf_1"/>
    <property type="match status" value="1"/>
</dbReference>
<evidence type="ECO:0000313" key="4">
    <source>
        <dbReference type="Proteomes" id="UP000247117"/>
    </source>
</evidence>
<dbReference type="Proteomes" id="UP000247117">
    <property type="component" value="Unassembled WGS sequence"/>
</dbReference>
<dbReference type="InterPro" id="IPR001296">
    <property type="entry name" value="Glyco_trans_1"/>
</dbReference>
<dbReference type="InterPro" id="IPR028098">
    <property type="entry name" value="Glyco_trans_4-like_N"/>
</dbReference>
<dbReference type="Pfam" id="PF13439">
    <property type="entry name" value="Glyco_transf_4"/>
    <property type="match status" value="1"/>
</dbReference>
<dbReference type="Gene3D" id="3.40.50.2000">
    <property type="entry name" value="Glycogen Phosphorylase B"/>
    <property type="match status" value="2"/>
</dbReference>
<feature type="domain" description="Glycosyl transferase family 1" evidence="1">
    <location>
        <begin position="176"/>
        <end position="328"/>
    </location>
</feature>
<name>A0AB37C426_CLOPF</name>
<evidence type="ECO:0000313" key="3">
    <source>
        <dbReference type="EMBL" id="PWX38361.1"/>
    </source>
</evidence>